<keyword evidence="5 6" id="KW-0472">Membrane</keyword>
<feature type="transmembrane region" description="Helical" evidence="6">
    <location>
        <begin position="12"/>
        <end position="40"/>
    </location>
</feature>
<dbReference type="EMBL" id="OBDZ01000006">
    <property type="protein sequence ID" value="SNY21238.1"/>
    <property type="molecule type" value="Genomic_DNA"/>
</dbReference>
<organism evidence="7 8">
    <name type="scientific">Orenia metallireducens</name>
    <dbReference type="NCBI Taxonomy" id="1413210"/>
    <lineage>
        <taxon>Bacteria</taxon>
        <taxon>Bacillati</taxon>
        <taxon>Bacillota</taxon>
        <taxon>Clostridia</taxon>
        <taxon>Halanaerobiales</taxon>
        <taxon>Halobacteroidaceae</taxon>
        <taxon>Orenia</taxon>
    </lineage>
</organism>
<sequence length="197" mass="22913">MRIKAKNRLLSYLIGVILVLQISSLGLLIGLFTAMIMIAFCNKSFKKVWQRFYFAIPFFLTIIVLGFFHEHGWQFAIHLSLKFLIIIIFNINLLGNFNENDLILAMKELKIPNLLIVTIFFIFRYHKTFKIEMNKFILARKLRGRRVEKKFSIKEYSVLAESIGAGVVRSIDKSDKVYQAMKLRGLNAETLITGEEE</sequence>
<reference evidence="8" key="1">
    <citation type="submission" date="2017-09" db="EMBL/GenBank/DDBJ databases">
        <authorList>
            <person name="Varghese N."/>
            <person name="Submissions S."/>
        </authorList>
    </citation>
    <scope>NUCLEOTIDE SEQUENCE [LARGE SCALE GENOMIC DNA]</scope>
    <source>
        <strain evidence="8">MSL47</strain>
    </source>
</reference>
<evidence type="ECO:0000256" key="3">
    <source>
        <dbReference type="ARBA" id="ARBA00022692"/>
    </source>
</evidence>
<dbReference type="InterPro" id="IPR003339">
    <property type="entry name" value="ABC/ECF_trnsptr_transmembrane"/>
</dbReference>
<keyword evidence="3 6" id="KW-0812">Transmembrane</keyword>
<feature type="transmembrane region" description="Helical" evidence="6">
    <location>
        <begin position="75"/>
        <end position="97"/>
    </location>
</feature>
<proteinExistence type="predicted"/>
<evidence type="ECO:0000256" key="6">
    <source>
        <dbReference type="SAM" id="Phobius"/>
    </source>
</evidence>
<feature type="transmembrane region" description="Helical" evidence="6">
    <location>
        <begin position="52"/>
        <end position="68"/>
    </location>
</feature>
<gene>
    <name evidence="7" type="ORF">SAMN06265827_106152</name>
</gene>
<dbReference type="Pfam" id="PF02361">
    <property type="entry name" value="CbiQ"/>
    <property type="match status" value="1"/>
</dbReference>
<keyword evidence="4 6" id="KW-1133">Transmembrane helix</keyword>
<dbReference type="InterPro" id="IPR051611">
    <property type="entry name" value="ECF_transporter_component"/>
</dbReference>
<dbReference type="RefSeq" id="WP_097017175.1">
    <property type="nucleotide sequence ID" value="NZ_OBDZ01000006.1"/>
</dbReference>
<evidence type="ECO:0000256" key="1">
    <source>
        <dbReference type="ARBA" id="ARBA00004141"/>
    </source>
</evidence>
<evidence type="ECO:0000256" key="2">
    <source>
        <dbReference type="ARBA" id="ARBA00022475"/>
    </source>
</evidence>
<dbReference type="PANTHER" id="PTHR34857:SF2">
    <property type="entry name" value="SLL0384 PROTEIN"/>
    <property type="match status" value="1"/>
</dbReference>
<protein>
    <submittedName>
        <fullName evidence="7">Cobalt/nickel transport system permease protein</fullName>
    </submittedName>
</protein>
<feature type="transmembrane region" description="Helical" evidence="6">
    <location>
        <begin position="109"/>
        <end position="126"/>
    </location>
</feature>
<dbReference type="OrthoDB" id="8585740at2"/>
<evidence type="ECO:0000256" key="5">
    <source>
        <dbReference type="ARBA" id="ARBA00023136"/>
    </source>
</evidence>
<dbReference type="Proteomes" id="UP000219573">
    <property type="component" value="Unassembled WGS sequence"/>
</dbReference>
<dbReference type="STRING" id="1413210.U472_04065"/>
<comment type="subcellular location">
    <subcellularLocation>
        <location evidence="1">Membrane</location>
        <topology evidence="1">Multi-pass membrane protein</topology>
    </subcellularLocation>
</comment>
<keyword evidence="2" id="KW-1003">Cell membrane</keyword>
<evidence type="ECO:0000313" key="7">
    <source>
        <dbReference type="EMBL" id="SNY21238.1"/>
    </source>
</evidence>
<dbReference type="PANTHER" id="PTHR34857">
    <property type="entry name" value="SLL0384 PROTEIN"/>
    <property type="match status" value="1"/>
</dbReference>
<dbReference type="CDD" id="cd16914">
    <property type="entry name" value="EcfT"/>
    <property type="match status" value="1"/>
</dbReference>
<dbReference type="GO" id="GO:0005886">
    <property type="term" value="C:plasma membrane"/>
    <property type="evidence" value="ECO:0007669"/>
    <property type="project" value="UniProtKB-ARBA"/>
</dbReference>
<name>A0A285GCU8_9FIRM</name>
<dbReference type="AlphaFoldDB" id="A0A285GCU8"/>
<accession>A0A285GCU8</accession>
<evidence type="ECO:0000313" key="8">
    <source>
        <dbReference type="Proteomes" id="UP000219573"/>
    </source>
</evidence>
<keyword evidence="8" id="KW-1185">Reference proteome</keyword>
<evidence type="ECO:0000256" key="4">
    <source>
        <dbReference type="ARBA" id="ARBA00022989"/>
    </source>
</evidence>